<keyword evidence="11" id="KW-1185">Reference proteome</keyword>
<comment type="catalytic activity">
    <reaction evidence="1">
        <text>ATP + protein L-histidine = ADP + protein N-phospho-L-histidine.</text>
        <dbReference type="EC" id="2.7.13.3"/>
    </reaction>
</comment>
<feature type="compositionally biased region" description="Basic and acidic residues" evidence="6">
    <location>
        <begin position="766"/>
        <end position="780"/>
    </location>
</feature>
<dbReference type="InterPro" id="IPR003594">
    <property type="entry name" value="HATPase_dom"/>
</dbReference>
<dbReference type="Gene3D" id="3.30.565.10">
    <property type="entry name" value="Histidine kinase-like ATPase, C-terminal domain"/>
    <property type="match status" value="1"/>
</dbReference>
<comment type="caution">
    <text evidence="10">The sequence shown here is derived from an EMBL/GenBank/DDBJ whole genome shotgun (WGS) entry which is preliminary data.</text>
</comment>
<dbReference type="EMBL" id="BAAAUX010000016">
    <property type="protein sequence ID" value="GAA2801500.1"/>
    <property type="molecule type" value="Genomic_DNA"/>
</dbReference>
<keyword evidence="10" id="KW-0547">Nucleotide-binding</keyword>
<dbReference type="Pfam" id="PF08376">
    <property type="entry name" value="NIT"/>
    <property type="match status" value="1"/>
</dbReference>
<accession>A0ABN3VG21</accession>
<evidence type="ECO:0000259" key="9">
    <source>
        <dbReference type="Pfam" id="PF08376"/>
    </source>
</evidence>
<sequence>MWSAVNRTSPSENADYRTIRSRVTRVVVLPSIVLLVMWVVFSFYTGYEGYYVRAVAVSVQNASIPAANGMVAIQRERQFTLRGVGQPDLGAAVGEQRVQTDQAVAEMRAKLDGVRPDASETIVRRIDALNGLLAQLPQQRANIDSGVATGPQVFEYYNSVLDAGAALFDIQARSVPDVDASQAGLVATDLFRAADQMSRAASLGSTAVANGRFDDDDFITYTGLVGSYHSKLEANEPNLLPVSRGEYQRLVASEPWQRLRALERDVLSHPPGTGRAAVSEQEWLQASGQVSDELIQLAVGSASEAAETGLAKGNARYLEVIAGSLVALLAVVLGIVLAIRNSRRLVDRALVTRLTRLRDESLSLAQDRLPDIMTRLEKGEKVDIDVEVPALDYGRDEIGQVAEAFNTAQFTAVSAAVKESQAREGVNKVFLGIAHRNQGLVHRQLKVLDRMEREEENPERLDTLFQLDHLATRARRNAENLIILAGEQPGRQWRKPVRLVDVLRAAVAETEQYHRIRVNQVPDVSVHGTAVGDVIHLCAELMENATAFSSPRSQVQVHSSDTPRGVLVQIEDQGLGMRPAARDDANELLSNPPRFEDITLRGDSRLGLFVVSRLAARRGIQVDLRESAEGGVVAFVLLPSDIVVSERGAEEPPETMRVVTTSQDAPSRRDDVVAPLERKFPEPRNEVESAARNGRRTPQPAKPQNDRPEFPSVDPDGRPPLPKRRRQHNLVPQLREEPGEQQEEPAQRVDHSPERTRGNMAAFQRGTRDARRADDSGAER</sequence>
<evidence type="ECO:0000259" key="8">
    <source>
        <dbReference type="Pfam" id="PF02518"/>
    </source>
</evidence>
<evidence type="ECO:0000256" key="3">
    <source>
        <dbReference type="ARBA" id="ARBA00022553"/>
    </source>
</evidence>
<dbReference type="InterPro" id="IPR036890">
    <property type="entry name" value="HATPase_C_sf"/>
</dbReference>
<dbReference type="Proteomes" id="UP001500979">
    <property type="component" value="Unassembled WGS sequence"/>
</dbReference>
<dbReference type="InterPro" id="IPR050428">
    <property type="entry name" value="TCS_sensor_his_kinase"/>
</dbReference>
<evidence type="ECO:0000256" key="5">
    <source>
        <dbReference type="ARBA" id="ARBA00022777"/>
    </source>
</evidence>
<dbReference type="PANTHER" id="PTHR45436:SF5">
    <property type="entry name" value="SENSOR HISTIDINE KINASE TRCS"/>
    <property type="match status" value="1"/>
</dbReference>
<keyword evidence="3" id="KW-0597">Phosphoprotein</keyword>
<keyword evidence="7" id="KW-1133">Transmembrane helix</keyword>
<keyword evidence="5" id="KW-0418">Kinase</keyword>
<dbReference type="EC" id="2.7.13.3" evidence="2"/>
<evidence type="ECO:0000313" key="11">
    <source>
        <dbReference type="Proteomes" id="UP001500979"/>
    </source>
</evidence>
<feature type="compositionally biased region" description="Basic and acidic residues" evidence="6">
    <location>
        <begin position="745"/>
        <end position="757"/>
    </location>
</feature>
<evidence type="ECO:0000256" key="4">
    <source>
        <dbReference type="ARBA" id="ARBA00022679"/>
    </source>
</evidence>
<evidence type="ECO:0000256" key="1">
    <source>
        <dbReference type="ARBA" id="ARBA00000085"/>
    </source>
</evidence>
<feature type="domain" description="Histidine kinase/HSP90-like ATPase" evidence="8">
    <location>
        <begin position="534"/>
        <end position="639"/>
    </location>
</feature>
<keyword evidence="4" id="KW-0808">Transferase</keyword>
<keyword evidence="10" id="KW-0067">ATP-binding</keyword>
<feature type="transmembrane region" description="Helical" evidence="7">
    <location>
        <begin position="50"/>
        <end position="73"/>
    </location>
</feature>
<reference evidence="10 11" key="1">
    <citation type="journal article" date="2019" name="Int. J. Syst. Evol. Microbiol.">
        <title>The Global Catalogue of Microorganisms (GCM) 10K type strain sequencing project: providing services to taxonomists for standard genome sequencing and annotation.</title>
        <authorList>
            <consortium name="The Broad Institute Genomics Platform"/>
            <consortium name="The Broad Institute Genome Sequencing Center for Infectious Disease"/>
            <person name="Wu L."/>
            <person name="Ma J."/>
        </authorList>
    </citation>
    <scope>NUCLEOTIDE SEQUENCE [LARGE SCALE GENOMIC DNA]</scope>
    <source>
        <strain evidence="10 11">JCM 9383</strain>
    </source>
</reference>
<dbReference type="PANTHER" id="PTHR45436">
    <property type="entry name" value="SENSOR HISTIDINE KINASE YKOH"/>
    <property type="match status" value="1"/>
</dbReference>
<dbReference type="InterPro" id="IPR013587">
    <property type="entry name" value="Nitrate/nitrite_sensing"/>
</dbReference>
<feature type="compositionally biased region" description="Basic and acidic residues" evidence="6">
    <location>
        <begin position="666"/>
        <end position="689"/>
    </location>
</feature>
<gene>
    <name evidence="10" type="ORF">GCM10010470_40700</name>
</gene>
<dbReference type="SUPFAM" id="SSF55874">
    <property type="entry name" value="ATPase domain of HSP90 chaperone/DNA topoisomerase II/histidine kinase"/>
    <property type="match status" value="1"/>
</dbReference>
<feature type="domain" description="Nitrate/nitrite sensing protein" evidence="9">
    <location>
        <begin position="72"/>
        <end position="297"/>
    </location>
</feature>
<evidence type="ECO:0000256" key="2">
    <source>
        <dbReference type="ARBA" id="ARBA00012438"/>
    </source>
</evidence>
<dbReference type="GO" id="GO:0005524">
    <property type="term" value="F:ATP binding"/>
    <property type="evidence" value="ECO:0007669"/>
    <property type="project" value="UniProtKB-KW"/>
</dbReference>
<proteinExistence type="predicted"/>
<evidence type="ECO:0000256" key="7">
    <source>
        <dbReference type="SAM" id="Phobius"/>
    </source>
</evidence>
<keyword evidence="7" id="KW-0472">Membrane</keyword>
<dbReference type="CDD" id="cd06225">
    <property type="entry name" value="HAMP"/>
    <property type="match status" value="1"/>
</dbReference>
<evidence type="ECO:0000256" key="6">
    <source>
        <dbReference type="SAM" id="MobiDB-lite"/>
    </source>
</evidence>
<feature type="transmembrane region" description="Helical" evidence="7">
    <location>
        <begin position="317"/>
        <end position="339"/>
    </location>
</feature>
<name>A0ABN3VG21_9PSEU</name>
<evidence type="ECO:0000313" key="10">
    <source>
        <dbReference type="EMBL" id="GAA2801500.1"/>
    </source>
</evidence>
<feature type="region of interest" description="Disordered" evidence="6">
    <location>
        <begin position="647"/>
        <end position="780"/>
    </location>
</feature>
<feature type="transmembrane region" description="Helical" evidence="7">
    <location>
        <begin position="26"/>
        <end position="44"/>
    </location>
</feature>
<organism evidence="10 11">
    <name type="scientific">Saccharopolyspora taberi</name>
    <dbReference type="NCBI Taxonomy" id="60895"/>
    <lineage>
        <taxon>Bacteria</taxon>
        <taxon>Bacillati</taxon>
        <taxon>Actinomycetota</taxon>
        <taxon>Actinomycetes</taxon>
        <taxon>Pseudonocardiales</taxon>
        <taxon>Pseudonocardiaceae</taxon>
        <taxon>Saccharopolyspora</taxon>
    </lineage>
</organism>
<keyword evidence="7" id="KW-0812">Transmembrane</keyword>
<dbReference type="Pfam" id="PF02518">
    <property type="entry name" value="HATPase_c"/>
    <property type="match status" value="1"/>
</dbReference>
<protein>
    <recommendedName>
        <fullName evidence="2">histidine kinase</fullName>
        <ecNumber evidence="2">2.7.13.3</ecNumber>
    </recommendedName>
</protein>